<dbReference type="Gene3D" id="1.20.1600.10">
    <property type="entry name" value="Outer membrane efflux proteins (OEP)"/>
    <property type="match status" value="1"/>
</dbReference>
<protein>
    <submittedName>
        <fullName evidence="4">Metal ion efflux outer membrane protein</fullName>
    </submittedName>
</protein>
<evidence type="ECO:0000256" key="2">
    <source>
        <dbReference type="SAM" id="Coils"/>
    </source>
</evidence>
<dbReference type="InterPro" id="IPR003423">
    <property type="entry name" value="OMP_efflux"/>
</dbReference>
<organism evidence="4 5">
    <name type="scientific">Chondromyces crocatus</name>
    <dbReference type="NCBI Taxonomy" id="52"/>
    <lineage>
        <taxon>Bacteria</taxon>
        <taxon>Pseudomonadati</taxon>
        <taxon>Myxococcota</taxon>
        <taxon>Polyangia</taxon>
        <taxon>Polyangiales</taxon>
        <taxon>Polyangiaceae</taxon>
        <taxon>Chondromyces</taxon>
    </lineage>
</organism>
<feature type="coiled-coil region" evidence="2">
    <location>
        <begin position="335"/>
        <end position="392"/>
    </location>
</feature>
<dbReference type="KEGG" id="ccro:CMC5_058110"/>
<accession>A0A0K1EL56</accession>
<dbReference type="Proteomes" id="UP000067626">
    <property type="component" value="Chromosome"/>
</dbReference>
<evidence type="ECO:0000256" key="3">
    <source>
        <dbReference type="SAM" id="SignalP"/>
    </source>
</evidence>
<reference evidence="4 5" key="1">
    <citation type="submission" date="2015-07" db="EMBL/GenBank/DDBJ databases">
        <title>Genome analysis of myxobacterium Chondromyces crocatus Cm c5 reveals a high potential for natural compound synthesis and the genetic basis for the loss of fruiting body formation.</title>
        <authorList>
            <person name="Zaburannyi N."/>
            <person name="Bunk B."/>
            <person name="Maier J."/>
            <person name="Overmann J."/>
            <person name="Mueller R."/>
        </authorList>
    </citation>
    <scope>NUCLEOTIDE SEQUENCE [LARGE SCALE GENOMIC DNA]</scope>
    <source>
        <strain evidence="4 5">Cm c5</strain>
    </source>
</reference>
<dbReference type="InterPro" id="IPR010131">
    <property type="entry name" value="MdtP/NodT-like"/>
</dbReference>
<dbReference type="GO" id="GO:0015562">
    <property type="term" value="F:efflux transmembrane transporter activity"/>
    <property type="evidence" value="ECO:0007669"/>
    <property type="project" value="InterPro"/>
</dbReference>
<keyword evidence="5" id="KW-1185">Reference proteome</keyword>
<dbReference type="Pfam" id="PF02321">
    <property type="entry name" value="OEP"/>
    <property type="match status" value="1"/>
</dbReference>
<evidence type="ECO:0000256" key="1">
    <source>
        <dbReference type="ARBA" id="ARBA00007613"/>
    </source>
</evidence>
<dbReference type="PANTHER" id="PTHR30203:SF24">
    <property type="entry name" value="BLR4935 PROTEIN"/>
    <property type="match status" value="1"/>
</dbReference>
<dbReference type="STRING" id="52.CMC5_058110"/>
<feature type="signal peptide" evidence="3">
    <location>
        <begin position="1"/>
        <end position="20"/>
    </location>
</feature>
<feature type="chain" id="PRO_5005459602" evidence="3">
    <location>
        <begin position="21"/>
        <end position="404"/>
    </location>
</feature>
<sequence>MASLVLGVLWLVGTPASVEAAEPLTRARVVELARVAPTARRAGAEVGVARAERGAAGVFSLSNPVVAVAGGLRVNRDGRPPPAAQASFAFPFDLGGQQSARIDAAEEALRAAEAMGADTGRRVLLAALLQHAQVVRDEQELVLARARRDLARGLLTTVERRRAAGEIRETDAALATLQAAREAAAAVTVEGARDADLAVLVALLGLEALPPGVEGPLVPGGEAPSLATLLQEAGERTDVRAAVAQLASAKAKVVRERAARWPTLSVSAQYELDEGAHIGMLGIAAPLPMLNANRSAAAAAAAEVGVADAQLGATRAEATGQIRQLHARYTSTRAALEALAEVAELAKRAAALAQRSFELGESDTYSALLVRREALDAQLALLQAEHAHANAKIELFVLSGRVPR</sequence>
<dbReference type="RefSeq" id="WP_050433365.1">
    <property type="nucleotide sequence ID" value="NZ_CP012159.1"/>
</dbReference>
<comment type="similarity">
    <text evidence="1">Belongs to the outer membrane factor (OMF) (TC 1.B.17) family.</text>
</comment>
<gene>
    <name evidence="4" type="ORF">CMC5_058110</name>
</gene>
<proteinExistence type="inferred from homology"/>
<dbReference type="EMBL" id="CP012159">
    <property type="protein sequence ID" value="AKT41604.1"/>
    <property type="molecule type" value="Genomic_DNA"/>
</dbReference>
<evidence type="ECO:0000313" key="4">
    <source>
        <dbReference type="EMBL" id="AKT41604.1"/>
    </source>
</evidence>
<dbReference type="PANTHER" id="PTHR30203">
    <property type="entry name" value="OUTER MEMBRANE CATION EFFLUX PROTEIN"/>
    <property type="match status" value="1"/>
</dbReference>
<evidence type="ECO:0000313" key="5">
    <source>
        <dbReference type="Proteomes" id="UP000067626"/>
    </source>
</evidence>
<dbReference type="SUPFAM" id="SSF56954">
    <property type="entry name" value="Outer membrane efflux proteins (OEP)"/>
    <property type="match status" value="1"/>
</dbReference>
<keyword evidence="3" id="KW-0732">Signal</keyword>
<dbReference type="AlphaFoldDB" id="A0A0K1EL56"/>
<keyword evidence="2" id="KW-0175">Coiled coil</keyword>
<name>A0A0K1EL56_CHOCO</name>